<dbReference type="InterPro" id="IPR043708">
    <property type="entry name" value="DUF5648"/>
</dbReference>
<feature type="domain" description="DUF5648" evidence="2">
    <location>
        <begin position="40"/>
        <end position="177"/>
    </location>
</feature>
<sequence length="180" mass="19761">MKPSISMIAALLFGCATLHAAPIPRDRLPSNCPSPSEATQFYRLFQNDIEHYLYTTSSDVSTRALDAGYEFDGVAARVFQTAQASTVPLHHVFNRATQDHFYTTDVRARDAVLAGTPSTLDEGVAAHVFTRRICGGVPLYRLYNHGTGAHFYTTDEGEREKALMDDGYDNPAIAGFVLAK</sequence>
<evidence type="ECO:0000256" key="1">
    <source>
        <dbReference type="SAM" id="SignalP"/>
    </source>
</evidence>
<dbReference type="PROSITE" id="PS51257">
    <property type="entry name" value="PROKAR_LIPOPROTEIN"/>
    <property type="match status" value="1"/>
</dbReference>
<organism evidence="3 4">
    <name type="scientific">Mycena belliarum</name>
    <dbReference type="NCBI Taxonomy" id="1033014"/>
    <lineage>
        <taxon>Eukaryota</taxon>
        <taxon>Fungi</taxon>
        <taxon>Dikarya</taxon>
        <taxon>Basidiomycota</taxon>
        <taxon>Agaricomycotina</taxon>
        <taxon>Agaricomycetes</taxon>
        <taxon>Agaricomycetidae</taxon>
        <taxon>Agaricales</taxon>
        <taxon>Marasmiineae</taxon>
        <taxon>Mycenaceae</taxon>
        <taxon>Mycena</taxon>
    </lineage>
</organism>
<keyword evidence="4" id="KW-1185">Reference proteome</keyword>
<feature type="signal peptide" evidence="1">
    <location>
        <begin position="1"/>
        <end position="20"/>
    </location>
</feature>
<reference evidence="3" key="1">
    <citation type="submission" date="2023-03" db="EMBL/GenBank/DDBJ databases">
        <title>Massive genome expansion in bonnet fungi (Mycena s.s.) driven by repeated elements and novel gene families across ecological guilds.</title>
        <authorList>
            <consortium name="Lawrence Berkeley National Laboratory"/>
            <person name="Harder C.B."/>
            <person name="Miyauchi S."/>
            <person name="Viragh M."/>
            <person name="Kuo A."/>
            <person name="Thoen E."/>
            <person name="Andreopoulos B."/>
            <person name="Lu D."/>
            <person name="Skrede I."/>
            <person name="Drula E."/>
            <person name="Henrissat B."/>
            <person name="Morin E."/>
            <person name="Kohler A."/>
            <person name="Barry K."/>
            <person name="LaButti K."/>
            <person name="Morin E."/>
            <person name="Salamov A."/>
            <person name="Lipzen A."/>
            <person name="Mereny Z."/>
            <person name="Hegedus B."/>
            <person name="Baldrian P."/>
            <person name="Stursova M."/>
            <person name="Weitz H."/>
            <person name="Taylor A."/>
            <person name="Grigoriev I.V."/>
            <person name="Nagy L.G."/>
            <person name="Martin F."/>
            <person name="Kauserud H."/>
        </authorList>
    </citation>
    <scope>NUCLEOTIDE SEQUENCE</scope>
    <source>
        <strain evidence="3">CBHHK173m</strain>
    </source>
</reference>
<evidence type="ECO:0000313" key="4">
    <source>
        <dbReference type="Proteomes" id="UP001222325"/>
    </source>
</evidence>
<dbReference type="Proteomes" id="UP001222325">
    <property type="component" value="Unassembled WGS sequence"/>
</dbReference>
<protein>
    <recommendedName>
        <fullName evidence="2">DUF5648 domain-containing protein</fullName>
    </recommendedName>
</protein>
<comment type="caution">
    <text evidence="3">The sequence shown here is derived from an EMBL/GenBank/DDBJ whole genome shotgun (WGS) entry which is preliminary data.</text>
</comment>
<dbReference type="EMBL" id="JARJCN010000007">
    <property type="protein sequence ID" value="KAJ7099303.1"/>
    <property type="molecule type" value="Genomic_DNA"/>
</dbReference>
<evidence type="ECO:0000313" key="3">
    <source>
        <dbReference type="EMBL" id="KAJ7099303.1"/>
    </source>
</evidence>
<dbReference type="AlphaFoldDB" id="A0AAD6UHI7"/>
<name>A0AAD6UHI7_9AGAR</name>
<gene>
    <name evidence="3" type="ORF">B0H15DRAFT_900495</name>
</gene>
<keyword evidence="1" id="KW-0732">Signal</keyword>
<dbReference type="Pfam" id="PF18885">
    <property type="entry name" value="DUF5648"/>
    <property type="match status" value="1"/>
</dbReference>
<proteinExistence type="predicted"/>
<accession>A0AAD6UHI7</accession>
<feature type="chain" id="PRO_5042164394" description="DUF5648 domain-containing protein" evidence="1">
    <location>
        <begin position="21"/>
        <end position="180"/>
    </location>
</feature>
<evidence type="ECO:0000259" key="2">
    <source>
        <dbReference type="Pfam" id="PF18885"/>
    </source>
</evidence>